<reference evidence="5" key="1">
    <citation type="journal article" date="2019" name="Int. J. Syst. Evol. Microbiol.">
        <title>The Global Catalogue of Microorganisms (GCM) 10K type strain sequencing project: providing services to taxonomists for standard genome sequencing and annotation.</title>
        <authorList>
            <consortium name="The Broad Institute Genomics Platform"/>
            <consortium name="The Broad Institute Genome Sequencing Center for Infectious Disease"/>
            <person name="Wu L."/>
            <person name="Ma J."/>
        </authorList>
    </citation>
    <scope>NUCLEOTIDE SEQUENCE [LARGE SCALE GENOMIC DNA]</scope>
    <source>
        <strain evidence="5">JCM 11650</strain>
    </source>
</reference>
<feature type="repeat" description="ANK" evidence="3">
    <location>
        <begin position="46"/>
        <end position="78"/>
    </location>
</feature>
<dbReference type="InterPro" id="IPR036770">
    <property type="entry name" value="Ankyrin_rpt-contain_sf"/>
</dbReference>
<protein>
    <submittedName>
        <fullName evidence="4">Ankyrin repeat domain-containing protein</fullName>
    </submittedName>
</protein>
<comment type="caution">
    <text evidence="4">The sequence shown here is derived from an EMBL/GenBank/DDBJ whole genome shotgun (WGS) entry which is preliminary data.</text>
</comment>
<dbReference type="Pfam" id="PF12796">
    <property type="entry name" value="Ank_2"/>
    <property type="match status" value="1"/>
</dbReference>
<dbReference type="Gene3D" id="1.25.40.20">
    <property type="entry name" value="Ankyrin repeat-containing domain"/>
    <property type="match status" value="1"/>
</dbReference>
<dbReference type="PROSITE" id="PS50088">
    <property type="entry name" value="ANK_REPEAT"/>
    <property type="match status" value="2"/>
</dbReference>
<dbReference type="InterPro" id="IPR002110">
    <property type="entry name" value="Ankyrin_rpt"/>
</dbReference>
<keyword evidence="2 3" id="KW-0040">ANK repeat</keyword>
<proteinExistence type="predicted"/>
<sequence length="130" mass="13375">MNDQTDPADEQVVALAQQIMDLARGGDLALLPVIDQGVPVDMQDAAGNTPIMLAAYHGHAELVRGLAARGADVDLANDRRQTPLAGAAFKGDTAVVQALLDAGADPAAGTPSARDTAAYFGRQEIVDLLG</sequence>
<dbReference type="PROSITE" id="PS50297">
    <property type="entry name" value="ANK_REP_REGION"/>
    <property type="match status" value="2"/>
</dbReference>
<evidence type="ECO:0000313" key="4">
    <source>
        <dbReference type="EMBL" id="MFD1833622.1"/>
    </source>
</evidence>
<keyword evidence="5" id="KW-1185">Reference proteome</keyword>
<evidence type="ECO:0000256" key="3">
    <source>
        <dbReference type="PROSITE-ProRule" id="PRU00023"/>
    </source>
</evidence>
<gene>
    <name evidence="4" type="ORF">ACFSDA_00920</name>
</gene>
<dbReference type="PRINTS" id="PR01415">
    <property type="entry name" value="ANKYRIN"/>
</dbReference>
<name>A0ABW4PS11_9MICO</name>
<dbReference type="RefSeq" id="WP_343903339.1">
    <property type="nucleotide sequence ID" value="NZ_BAAAIS010000001.1"/>
</dbReference>
<dbReference type="EMBL" id="JBHUFL010000001">
    <property type="protein sequence ID" value="MFD1833622.1"/>
    <property type="molecule type" value="Genomic_DNA"/>
</dbReference>
<evidence type="ECO:0000313" key="5">
    <source>
        <dbReference type="Proteomes" id="UP001597280"/>
    </source>
</evidence>
<dbReference type="PANTHER" id="PTHR24171">
    <property type="entry name" value="ANKYRIN REPEAT DOMAIN-CONTAINING PROTEIN 39-RELATED"/>
    <property type="match status" value="1"/>
</dbReference>
<evidence type="ECO:0000256" key="2">
    <source>
        <dbReference type="ARBA" id="ARBA00023043"/>
    </source>
</evidence>
<dbReference type="SMART" id="SM00248">
    <property type="entry name" value="ANK"/>
    <property type="match status" value="2"/>
</dbReference>
<dbReference type="SUPFAM" id="SSF48403">
    <property type="entry name" value="Ankyrin repeat"/>
    <property type="match status" value="1"/>
</dbReference>
<accession>A0ABW4PS11</accession>
<keyword evidence="1" id="KW-0677">Repeat</keyword>
<feature type="repeat" description="ANK" evidence="3">
    <location>
        <begin position="79"/>
        <end position="111"/>
    </location>
</feature>
<organism evidence="4 5">
    <name type="scientific">Brachybacterium rhamnosum</name>
    <dbReference type="NCBI Taxonomy" id="173361"/>
    <lineage>
        <taxon>Bacteria</taxon>
        <taxon>Bacillati</taxon>
        <taxon>Actinomycetota</taxon>
        <taxon>Actinomycetes</taxon>
        <taxon>Micrococcales</taxon>
        <taxon>Dermabacteraceae</taxon>
        <taxon>Brachybacterium</taxon>
    </lineage>
</organism>
<evidence type="ECO:0000256" key="1">
    <source>
        <dbReference type="ARBA" id="ARBA00022737"/>
    </source>
</evidence>
<dbReference type="Proteomes" id="UP001597280">
    <property type="component" value="Unassembled WGS sequence"/>
</dbReference>